<dbReference type="RefSeq" id="WP_029544747.1">
    <property type="nucleotide sequence ID" value="NZ_BAAAYP010000054.1"/>
</dbReference>
<organism evidence="3 5">
    <name type="scientific">Rhodococcus aetherivorans</name>
    <dbReference type="NCBI Taxonomy" id="191292"/>
    <lineage>
        <taxon>Bacteria</taxon>
        <taxon>Bacillati</taxon>
        <taxon>Actinomycetota</taxon>
        <taxon>Actinomycetes</taxon>
        <taxon>Mycobacteriales</taxon>
        <taxon>Nocardiaceae</taxon>
        <taxon>Rhodococcus</taxon>
    </lineage>
</organism>
<keyword evidence="1" id="KW-0472">Membrane</keyword>
<feature type="transmembrane region" description="Helical" evidence="1">
    <location>
        <begin position="45"/>
        <end position="65"/>
    </location>
</feature>
<sequence length="66" mass="6116">MTAPRIPHRPKGPSALLDGPHAGMILAGGVTVVGALAAVAVAGSALLAVALTAIVAGAVAVVAAAI</sequence>
<evidence type="ECO:0000256" key="1">
    <source>
        <dbReference type="SAM" id="Phobius"/>
    </source>
</evidence>
<accession>A0A0F6YBC3</accession>
<dbReference type="Proteomes" id="UP000325466">
    <property type="component" value="Unassembled WGS sequence"/>
</dbReference>
<keyword evidence="1" id="KW-1133">Transmembrane helix</keyword>
<feature type="transmembrane region" description="Helical" evidence="1">
    <location>
        <begin position="21"/>
        <end position="39"/>
    </location>
</feature>
<dbReference type="KEGG" id="rav:AAT18_17745"/>
<dbReference type="AlphaFoldDB" id="A0A059MNH8"/>
<keyword evidence="1" id="KW-0812">Transmembrane</keyword>
<keyword evidence="4" id="KW-1185">Reference proteome</keyword>
<evidence type="ECO:0000313" key="3">
    <source>
        <dbReference type="EMBL" id="UYF96237.1"/>
    </source>
</evidence>
<gene>
    <name evidence="3" type="ORF">OCS65_10990</name>
    <name evidence="2" type="ORF">RAJCM14343_1360</name>
</gene>
<reference evidence="2 4" key="1">
    <citation type="journal article" date="2018" name="Biodegradation">
        <title>1,4-Dioxane degradation characteristics of Rhodococcus aetherivorans JCM 14343.</title>
        <authorList>
            <person name="Inoue D."/>
            <person name="Tsunoda T."/>
            <person name="Yamamoto N."/>
            <person name="Ike M."/>
            <person name="Sei K."/>
        </authorList>
    </citation>
    <scope>NUCLEOTIDE SEQUENCE [LARGE SCALE GENOMIC DNA]</scope>
    <source>
        <strain evidence="2 4">JCM 14343</strain>
    </source>
</reference>
<reference evidence="2" key="2">
    <citation type="submission" date="2019-10" db="EMBL/GenBank/DDBJ databases">
        <title>Draft genome sequence of Rhodococcus aetherivorans JCM 14343.</title>
        <authorList>
            <person name="Inoue D."/>
            <person name="Nakazawa M."/>
            <person name="Yamamoto N."/>
            <person name="Sei K."/>
            <person name="Ike M."/>
        </authorList>
    </citation>
    <scope>NUCLEOTIDE SEQUENCE</scope>
    <source>
        <strain evidence="2">JCM 14343</strain>
    </source>
</reference>
<dbReference type="EMBL" id="CP106982">
    <property type="protein sequence ID" value="UYF96237.1"/>
    <property type="molecule type" value="Genomic_DNA"/>
</dbReference>
<protein>
    <submittedName>
        <fullName evidence="3">Uncharacterized protein</fullName>
    </submittedName>
</protein>
<accession>A0A059MNH8</accession>
<dbReference type="Proteomes" id="UP001163947">
    <property type="component" value="Chromosome"/>
</dbReference>
<evidence type="ECO:0000313" key="4">
    <source>
        <dbReference type="Proteomes" id="UP000325466"/>
    </source>
</evidence>
<dbReference type="EMBL" id="BLAH01000047">
    <property type="protein sequence ID" value="GES36111.1"/>
    <property type="molecule type" value="Genomic_DNA"/>
</dbReference>
<evidence type="ECO:0000313" key="5">
    <source>
        <dbReference type="Proteomes" id="UP001163947"/>
    </source>
</evidence>
<evidence type="ECO:0000313" key="2">
    <source>
        <dbReference type="EMBL" id="GES36111.1"/>
    </source>
</evidence>
<proteinExistence type="predicted"/>
<dbReference type="GeneID" id="83620949"/>
<reference evidence="3" key="3">
    <citation type="submission" date="2022-09" db="EMBL/GenBank/DDBJ databases">
        <title>The genome sequence of Rhodococcus aetherivorans N1.</title>
        <authorList>
            <person name="Jiang W."/>
        </authorList>
    </citation>
    <scope>NUCLEOTIDE SEQUENCE</scope>
    <source>
        <strain evidence="3">N1</strain>
    </source>
</reference>
<name>A0A059MNH8_9NOCA</name>